<proteinExistence type="predicted"/>
<keyword evidence="2" id="KW-0614">Plasmid</keyword>
<gene>
    <name evidence="2" type="ORF">OG515_37615</name>
</gene>
<keyword evidence="1" id="KW-0732">Signal</keyword>
<sequence>MNAAKRALATLATTALLTAGAAALAAPAHADIHAEVAGLIGADTNGTIDVSLGSSTILVIPNILSPLV</sequence>
<organism evidence="2 3">
    <name type="scientific">Streptomyces melanogenes</name>
    <dbReference type="NCBI Taxonomy" id="67326"/>
    <lineage>
        <taxon>Bacteria</taxon>
        <taxon>Bacillati</taxon>
        <taxon>Actinomycetota</taxon>
        <taxon>Actinomycetes</taxon>
        <taxon>Kitasatosporales</taxon>
        <taxon>Streptomycetaceae</taxon>
        <taxon>Streptomyces</taxon>
    </lineage>
</organism>
<evidence type="ECO:0000256" key="1">
    <source>
        <dbReference type="SAM" id="SignalP"/>
    </source>
</evidence>
<keyword evidence="3" id="KW-1185">Reference proteome</keyword>
<accession>A0ABZ1XX69</accession>
<reference evidence="2" key="1">
    <citation type="submission" date="2022-10" db="EMBL/GenBank/DDBJ databases">
        <title>The complete genomes of actinobacterial strains from the NBC collection.</title>
        <authorList>
            <person name="Joergensen T.S."/>
            <person name="Alvarez Arevalo M."/>
            <person name="Sterndorff E.B."/>
            <person name="Faurdal D."/>
            <person name="Vuksanovic O."/>
            <person name="Mourched A.-S."/>
            <person name="Charusanti P."/>
            <person name="Shaw S."/>
            <person name="Blin K."/>
            <person name="Weber T."/>
        </authorList>
    </citation>
    <scope>NUCLEOTIDE SEQUENCE</scope>
    <source>
        <strain evidence="2">NBC_00668</strain>
        <plasmid evidence="2">unnamed1</plasmid>
    </source>
</reference>
<protein>
    <recommendedName>
        <fullName evidence="4">Chaplin</fullName>
    </recommendedName>
</protein>
<dbReference type="RefSeq" id="WP_329404976.1">
    <property type="nucleotide sequence ID" value="NZ_CP109020.1"/>
</dbReference>
<name>A0ABZ1XX69_9ACTN</name>
<dbReference type="Proteomes" id="UP001432060">
    <property type="component" value="Plasmid unnamed1"/>
</dbReference>
<dbReference type="EMBL" id="CP109020">
    <property type="protein sequence ID" value="WUT87977.1"/>
    <property type="molecule type" value="Genomic_DNA"/>
</dbReference>
<feature type="chain" id="PRO_5045860162" description="Chaplin" evidence="1">
    <location>
        <begin position="31"/>
        <end position="68"/>
    </location>
</feature>
<feature type="signal peptide" evidence="1">
    <location>
        <begin position="1"/>
        <end position="30"/>
    </location>
</feature>
<evidence type="ECO:0000313" key="3">
    <source>
        <dbReference type="Proteomes" id="UP001432060"/>
    </source>
</evidence>
<evidence type="ECO:0008006" key="4">
    <source>
        <dbReference type="Google" id="ProtNLM"/>
    </source>
</evidence>
<evidence type="ECO:0000313" key="2">
    <source>
        <dbReference type="EMBL" id="WUT87977.1"/>
    </source>
</evidence>
<geneLocation type="plasmid" evidence="2 3">
    <name>unnamed1</name>
</geneLocation>